<dbReference type="Proteomes" id="UP000192917">
    <property type="component" value="Unassembled WGS sequence"/>
</dbReference>
<accession>A0A1Y6CKZ3</accession>
<proteinExistence type="predicted"/>
<dbReference type="Pfam" id="PF09608">
    <property type="entry name" value="Alph_Pro_TM"/>
    <property type="match status" value="1"/>
</dbReference>
<sequence>MSQPSASLRPTAPRPRPTRPRRLARVLLGAAVVALIALPARSVSLVADLSSYLVAITTGFSGEDVLFFGAVDGPGDIVVVLRGPDGEQQVLRKSRVAGIWMNTARMTFEQVPSFYAVAATRPIAEIADQTVLRSLEIGLPNLKLALPAALASSNIAEQWRAALIRNKQDEGLFAHELAKVTLRDDRLFRTSFYLPPNVPVGYYQAQVYLFRGGQAVSAQTIPLSVSKVGLEADVYLFAHTRPSIYGLVAVAFALLAGWVAHAAFRRN</sequence>
<keyword evidence="1" id="KW-1133">Transmembrane helix</keyword>
<feature type="transmembrane region" description="Helical" evidence="1">
    <location>
        <begin position="244"/>
        <end position="264"/>
    </location>
</feature>
<evidence type="ECO:0000313" key="3">
    <source>
        <dbReference type="Proteomes" id="UP000192917"/>
    </source>
</evidence>
<evidence type="ECO:0000313" key="2">
    <source>
        <dbReference type="EMBL" id="SMF74239.1"/>
    </source>
</evidence>
<dbReference type="AlphaFoldDB" id="A0A1Y6CKZ3"/>
<gene>
    <name evidence="2" type="ORF">SAMN05428998_13310</name>
</gene>
<reference evidence="2 3" key="1">
    <citation type="submission" date="2017-04" db="EMBL/GenBank/DDBJ databases">
        <authorList>
            <person name="Afonso C.L."/>
            <person name="Miller P.J."/>
            <person name="Scott M.A."/>
            <person name="Spackman E."/>
            <person name="Goraichik I."/>
            <person name="Dimitrov K.M."/>
            <person name="Suarez D.L."/>
            <person name="Swayne D.E."/>
        </authorList>
    </citation>
    <scope>NUCLEOTIDE SEQUENCE [LARGE SCALE GENOMIC DNA]</scope>
    <source>
        <strain evidence="2 3">USBA 355</strain>
    </source>
</reference>
<keyword evidence="1" id="KW-0472">Membrane</keyword>
<organism evidence="2 3">
    <name type="scientific">Tistlia consotensis USBA 355</name>
    <dbReference type="NCBI Taxonomy" id="560819"/>
    <lineage>
        <taxon>Bacteria</taxon>
        <taxon>Pseudomonadati</taxon>
        <taxon>Pseudomonadota</taxon>
        <taxon>Alphaproteobacteria</taxon>
        <taxon>Rhodospirillales</taxon>
        <taxon>Rhodovibrionaceae</taxon>
        <taxon>Tistlia</taxon>
    </lineage>
</organism>
<dbReference type="EMBL" id="FWZX01000033">
    <property type="protein sequence ID" value="SMF74239.1"/>
    <property type="molecule type" value="Genomic_DNA"/>
</dbReference>
<dbReference type="InterPro" id="IPR019088">
    <property type="entry name" value="CHP02186-rel_TM"/>
</dbReference>
<evidence type="ECO:0000256" key="1">
    <source>
        <dbReference type="SAM" id="Phobius"/>
    </source>
</evidence>
<keyword evidence="3" id="KW-1185">Reference proteome</keyword>
<dbReference type="STRING" id="560819.SAMN05428998_13310"/>
<evidence type="ECO:0008006" key="4">
    <source>
        <dbReference type="Google" id="ProtNLM"/>
    </source>
</evidence>
<dbReference type="RefSeq" id="WP_085125790.1">
    <property type="nucleotide sequence ID" value="NZ_FWZX01000033.1"/>
</dbReference>
<name>A0A1Y6CKZ3_9PROT</name>
<protein>
    <recommendedName>
        <fullName evidence="4">Transmembrane protein (Alph_Pro_TM)</fullName>
    </recommendedName>
</protein>
<keyword evidence="1" id="KW-0812">Transmembrane</keyword>